<dbReference type="SUPFAM" id="SSF53756">
    <property type="entry name" value="UDP-Glycosyltransferase/glycogen phosphorylase"/>
    <property type="match status" value="1"/>
</dbReference>
<gene>
    <name evidence="9" type="ORF">GQ26_0070950</name>
</gene>
<dbReference type="AlphaFoldDB" id="A0A093VK03"/>
<proteinExistence type="inferred from homology"/>
<dbReference type="GO" id="GO:0006006">
    <property type="term" value="P:glucose metabolic process"/>
    <property type="evidence" value="ECO:0007669"/>
    <property type="project" value="UniProtKB-KW"/>
</dbReference>
<dbReference type="InterPro" id="IPR049438">
    <property type="entry name" value="TreT_GT1"/>
</dbReference>
<dbReference type="GO" id="GO:0016757">
    <property type="term" value="F:glycosyltransferase activity"/>
    <property type="evidence" value="ECO:0007669"/>
    <property type="project" value="UniProtKB-KW"/>
</dbReference>
<evidence type="ECO:0000256" key="6">
    <source>
        <dbReference type="ARBA" id="ARBA00023277"/>
    </source>
</evidence>
<evidence type="ECO:0000256" key="1">
    <source>
        <dbReference type="ARBA" id="ARBA00009481"/>
    </source>
</evidence>
<dbReference type="PANTHER" id="PTHR47779">
    <property type="entry name" value="SYNTHASE (CCG-9), PUTATIVE (AFU_ORTHOLOGUE AFUA_3G12100)-RELATED"/>
    <property type="match status" value="1"/>
</dbReference>
<reference evidence="9" key="1">
    <citation type="journal article" date="2014" name="PLoS Genet.">
        <title>Signature Gene Expression Reveals Novel Clues to the Molecular Mechanisms of Dimorphic Transition in Penicillium marneffei.</title>
        <authorList>
            <person name="Yang E."/>
            <person name="Wang G."/>
            <person name="Cai J."/>
            <person name="Woo P.C."/>
            <person name="Lau S.K."/>
            <person name="Yuen K.-Y."/>
            <person name="Chow W.-N."/>
            <person name="Lin X."/>
        </authorList>
    </citation>
    <scope>NUCLEOTIDE SEQUENCE [LARGE SCALE GENOMIC DNA]</scope>
    <source>
        <strain evidence="9">PM1</strain>
    </source>
</reference>
<evidence type="ECO:0000259" key="8">
    <source>
        <dbReference type="Pfam" id="PF21269"/>
    </source>
</evidence>
<comment type="subunit">
    <text evidence="2">Homodimer.</text>
</comment>
<evidence type="ECO:0000313" key="9">
    <source>
        <dbReference type="EMBL" id="KFX50344.1"/>
    </source>
</evidence>
<dbReference type="Gene3D" id="3.40.50.2000">
    <property type="entry name" value="Glycogen Phosphorylase B"/>
    <property type="match status" value="2"/>
</dbReference>
<keyword evidence="5" id="KW-0808">Transferase</keyword>
<keyword evidence="6" id="KW-0119">Carbohydrate metabolism</keyword>
<sequence>MLPAKDTYKFQRRGSVFQRDLNRPDTERCAWQGPPLDALYAGISVQYKDSAAAIVAIAIRDTTYLLDFYEHRFNSEPKKRPDEKDVSDLIVDQLRQYSEQHLERFTGLAMPQDVADQCPHLCSRLWRELDIVPIAFIEGVPLFTDSPNDPKKWNARCIDELAEAMSRRCVRFFGPSNNPILDVGFQGLVEVDCASRIRIATLDDYEPTVGHTTWRAVNHYAAELKKRHIKIAFFSATPQGGGVALMRHALVRYARELGIDLKWYVPKPRPGVFRITKTNHNILQGVSAPGERFTKEQQQTIEEWLQENAHRFWLSQGGPLRAPSEGGADLVIVDDPQMPSLIPIAKHIAPDRPVIFRSHIQIRSDLVGTPGTPQHEAWAWMWDRIQHADVFISHPVEAFVPANVPKEKVGYMPATTDWLDGLNKTMRDWDVAAYGRMFNMLCHNNRAPTIDYPDDEYIIQIARFDPSKGIPDVLESYARFHELLKEKGLDNKPPKLLICGHGSIDDPDGNVIYDVTLRHIESKLPHLKDLICVMRIGPSDQILNALLSKAKIALQLSTREGFEVKVSEAIHKGKPIIASRAGGIPLQVEHEKNGYLVEVGDTEAVAKHLFDLWTDRNLYDRMSMAALTTVSDEVTTVGNALCWLYLAEQLTAHKKIKPKERWINDMAREEAGLPVDNVITLDDSSNILKSQHEDNIKNKGDRYYRSPPNHPIPLPRQPPLGALNPIPLPNLTHNPRRSTTHHTKTRHNHIGRYHRAIQHIRKIFEDRHVSDHDIVADVYMITDLSGFDDGVLPDEDVIAYFERVVRMQAPMESRGGPQDRGAGDVSANDGFGLDYGFAAEDDMLGAVDEGAAGYFVAGVLLPLC</sequence>
<dbReference type="HOGENOM" id="CLU_011001_0_0_1"/>
<evidence type="ECO:0000256" key="3">
    <source>
        <dbReference type="ARBA" id="ARBA00022526"/>
    </source>
</evidence>
<evidence type="ECO:0000256" key="2">
    <source>
        <dbReference type="ARBA" id="ARBA00011738"/>
    </source>
</evidence>
<protein>
    <submittedName>
        <fullName evidence="9">Trehalose phosphorylase</fullName>
    </submittedName>
</protein>
<keyword evidence="4" id="KW-0328">Glycosyltransferase</keyword>
<name>A0A093VK03_TALMA</name>
<comment type="caution">
    <text evidence="9">The sequence shown here is derived from an EMBL/GenBank/DDBJ whole genome shotgun (WGS) entry which is preliminary data.</text>
</comment>
<accession>A0A093VK03</accession>
<dbReference type="eggNOG" id="ENOG502QV2X">
    <property type="taxonomic scope" value="Eukaryota"/>
</dbReference>
<dbReference type="InterPro" id="IPR001296">
    <property type="entry name" value="Glyco_trans_1"/>
</dbReference>
<evidence type="ECO:0000256" key="4">
    <source>
        <dbReference type="ARBA" id="ARBA00022676"/>
    </source>
</evidence>
<feature type="domain" description="Glycosyl transferase family 1" evidence="7">
    <location>
        <begin position="451"/>
        <end position="626"/>
    </location>
</feature>
<feature type="domain" description="Trehalose synthase N-terminal" evidence="8">
    <location>
        <begin position="234"/>
        <end position="396"/>
    </location>
</feature>
<comment type="similarity">
    <text evidence="1">Belongs to the glycosyltransferase group 1 family. Glycosyltransferase 4 subfamily.</text>
</comment>
<evidence type="ECO:0000259" key="7">
    <source>
        <dbReference type="Pfam" id="PF00534"/>
    </source>
</evidence>
<dbReference type="Pfam" id="PF00534">
    <property type="entry name" value="Glycos_transf_1"/>
    <property type="match status" value="1"/>
</dbReference>
<dbReference type="EMBL" id="JPOX01000007">
    <property type="protein sequence ID" value="KFX50344.1"/>
    <property type="molecule type" value="Genomic_DNA"/>
</dbReference>
<organism evidence="9">
    <name type="scientific">Talaromyces marneffei PM1</name>
    <dbReference type="NCBI Taxonomy" id="1077442"/>
    <lineage>
        <taxon>Eukaryota</taxon>
        <taxon>Fungi</taxon>
        <taxon>Dikarya</taxon>
        <taxon>Ascomycota</taxon>
        <taxon>Pezizomycotina</taxon>
        <taxon>Eurotiomycetes</taxon>
        <taxon>Eurotiomycetidae</taxon>
        <taxon>Eurotiales</taxon>
        <taxon>Trichocomaceae</taxon>
        <taxon>Talaromyces</taxon>
        <taxon>Talaromyces sect. Talaromyces</taxon>
    </lineage>
</organism>
<keyword evidence="3" id="KW-0313">Glucose metabolism</keyword>
<dbReference type="PANTHER" id="PTHR47779:SF1">
    <property type="entry name" value="SYNTHASE (CCG-9), PUTATIVE (AFU_ORTHOLOGUE AFUA_3G12100)-RELATED"/>
    <property type="match status" value="1"/>
</dbReference>
<dbReference type="InterPro" id="IPR052078">
    <property type="entry name" value="Trehalose_Metab_GTase"/>
</dbReference>
<evidence type="ECO:0000256" key="5">
    <source>
        <dbReference type="ARBA" id="ARBA00022679"/>
    </source>
</evidence>
<dbReference type="Pfam" id="PF21269">
    <property type="entry name" value="TreT_GT1"/>
    <property type="match status" value="1"/>
</dbReference>